<gene>
    <name evidence="2" type="ORF">S01H1_54346</name>
</gene>
<evidence type="ECO:0000313" key="2">
    <source>
        <dbReference type="EMBL" id="GAG16549.1"/>
    </source>
</evidence>
<proteinExistence type="predicted"/>
<feature type="compositionally biased region" description="Low complexity" evidence="1">
    <location>
        <begin position="59"/>
        <end position="69"/>
    </location>
</feature>
<reference evidence="2" key="1">
    <citation type="journal article" date="2014" name="Front. Microbiol.">
        <title>High frequency of phylogenetically diverse reductive dehalogenase-homologous genes in deep subseafloor sedimentary metagenomes.</title>
        <authorList>
            <person name="Kawai M."/>
            <person name="Futagami T."/>
            <person name="Toyoda A."/>
            <person name="Takaki Y."/>
            <person name="Nishi S."/>
            <person name="Hori S."/>
            <person name="Arai W."/>
            <person name="Tsubouchi T."/>
            <person name="Morono Y."/>
            <person name="Uchiyama I."/>
            <person name="Ito T."/>
            <person name="Fujiyama A."/>
            <person name="Inagaki F."/>
            <person name="Takami H."/>
        </authorList>
    </citation>
    <scope>NUCLEOTIDE SEQUENCE</scope>
    <source>
        <strain evidence="2">Expedition CK06-06</strain>
    </source>
</reference>
<protein>
    <submittedName>
        <fullName evidence="2">Uncharacterized protein</fullName>
    </submittedName>
</protein>
<accession>X0VED7</accession>
<sequence>DIVDPFSEALLEMAPGSDTPPHEPDAARETSPRVPPMYLWVQIVYHHNLMPPRQCANQSPSYESSSSRNENPRHITSLLGGLSLLLERYK</sequence>
<feature type="region of interest" description="Disordered" evidence="1">
    <location>
        <begin position="1"/>
        <end position="33"/>
    </location>
</feature>
<name>X0VED7_9ZZZZ</name>
<dbReference type="EMBL" id="BARS01035258">
    <property type="protein sequence ID" value="GAG16549.1"/>
    <property type="molecule type" value="Genomic_DNA"/>
</dbReference>
<feature type="non-terminal residue" evidence="2">
    <location>
        <position position="1"/>
    </location>
</feature>
<feature type="region of interest" description="Disordered" evidence="1">
    <location>
        <begin position="51"/>
        <end position="74"/>
    </location>
</feature>
<feature type="compositionally biased region" description="Basic and acidic residues" evidence="1">
    <location>
        <begin position="20"/>
        <end position="31"/>
    </location>
</feature>
<evidence type="ECO:0000256" key="1">
    <source>
        <dbReference type="SAM" id="MobiDB-lite"/>
    </source>
</evidence>
<comment type="caution">
    <text evidence="2">The sequence shown here is derived from an EMBL/GenBank/DDBJ whole genome shotgun (WGS) entry which is preliminary data.</text>
</comment>
<dbReference type="AlphaFoldDB" id="X0VED7"/>
<organism evidence="2">
    <name type="scientific">marine sediment metagenome</name>
    <dbReference type="NCBI Taxonomy" id="412755"/>
    <lineage>
        <taxon>unclassified sequences</taxon>
        <taxon>metagenomes</taxon>
        <taxon>ecological metagenomes</taxon>
    </lineage>
</organism>